<dbReference type="Proteomes" id="UP000663193">
    <property type="component" value="Chromosome 8"/>
</dbReference>
<evidence type="ECO:0000256" key="1">
    <source>
        <dbReference type="SAM" id="MobiDB-lite"/>
    </source>
</evidence>
<organism evidence="2 3">
    <name type="scientific">Phaeosphaeria nodorum (strain SN15 / ATCC MYA-4574 / FGSC 10173)</name>
    <name type="common">Glume blotch fungus</name>
    <name type="synonym">Parastagonospora nodorum</name>
    <dbReference type="NCBI Taxonomy" id="321614"/>
    <lineage>
        <taxon>Eukaryota</taxon>
        <taxon>Fungi</taxon>
        <taxon>Dikarya</taxon>
        <taxon>Ascomycota</taxon>
        <taxon>Pezizomycotina</taxon>
        <taxon>Dothideomycetes</taxon>
        <taxon>Pleosporomycetidae</taxon>
        <taxon>Pleosporales</taxon>
        <taxon>Pleosporineae</taxon>
        <taxon>Phaeosphaeriaceae</taxon>
        <taxon>Parastagonospora</taxon>
    </lineage>
</organism>
<keyword evidence="3" id="KW-1185">Reference proteome</keyword>
<feature type="region of interest" description="Disordered" evidence="1">
    <location>
        <begin position="38"/>
        <end position="60"/>
    </location>
</feature>
<gene>
    <name evidence="2" type="ORF">JI435_411730</name>
</gene>
<proteinExistence type="predicted"/>
<protein>
    <submittedName>
        <fullName evidence="2">Uncharacterized protein</fullName>
    </submittedName>
</protein>
<dbReference type="EMBL" id="CP069030">
    <property type="protein sequence ID" value="QRC98209.1"/>
    <property type="molecule type" value="Genomic_DNA"/>
</dbReference>
<name>A0A7U2F890_PHANO</name>
<evidence type="ECO:0000313" key="3">
    <source>
        <dbReference type="Proteomes" id="UP000663193"/>
    </source>
</evidence>
<reference evidence="3" key="1">
    <citation type="journal article" date="2021" name="BMC Genomics">
        <title>Chromosome-level genome assembly and manually-curated proteome of model necrotroph Parastagonospora nodorum Sn15 reveals a genome-wide trove of candidate effector homologs, and redundancy of virulence-related functions within an accessory chromosome.</title>
        <authorList>
            <person name="Bertazzoni S."/>
            <person name="Jones D.A.B."/>
            <person name="Phan H.T."/>
            <person name="Tan K.-C."/>
            <person name="Hane J.K."/>
        </authorList>
    </citation>
    <scope>NUCLEOTIDE SEQUENCE [LARGE SCALE GENOMIC DNA]</scope>
    <source>
        <strain evidence="3">SN15 / ATCC MYA-4574 / FGSC 10173)</strain>
    </source>
</reference>
<sequence length="89" mass="9567">MIPCLDPNTTPFPTLEVSISRCTVVPWVPVQDVDVDVSCQPHQSRRSPHTSLPRAPDRRAPATCIASASRATPSPSYLQLAALFAAAVE</sequence>
<dbReference type="AlphaFoldDB" id="A0A7U2F890"/>
<dbReference type="VEuPathDB" id="FungiDB:JI435_411730"/>
<accession>A0A7U2F890</accession>
<evidence type="ECO:0000313" key="2">
    <source>
        <dbReference type="EMBL" id="QRC98209.1"/>
    </source>
</evidence>